<dbReference type="AlphaFoldDB" id="A0A2K2G141"/>
<comment type="caution">
    <text evidence="2">The sequence shown here is derived from an EMBL/GenBank/DDBJ whole genome shotgun (WGS) entry which is preliminary data.</text>
</comment>
<gene>
    <name evidence="2" type="ORF">A8V01_18555</name>
</gene>
<dbReference type="Proteomes" id="UP000236327">
    <property type="component" value="Unassembled WGS sequence"/>
</dbReference>
<evidence type="ECO:0000256" key="1">
    <source>
        <dbReference type="SAM" id="Phobius"/>
    </source>
</evidence>
<evidence type="ECO:0000313" key="3">
    <source>
        <dbReference type="Proteomes" id="UP000236327"/>
    </source>
</evidence>
<sequence>MDFSVILVLPIAALIAFITCIVAAVASHSRPRLIWPCALSVLLTAPIFVAFPSDALFGVWAMTLFGLSIWAAMGTVIGALFAKLAVAVTRLFRTS</sequence>
<reference evidence="2 3" key="1">
    <citation type="submission" date="2016-05" db="EMBL/GenBank/DDBJ databases">
        <title>Complete genome sequence of Novosphingobium guangzhouense SA925(T).</title>
        <authorList>
            <person name="Sha S."/>
        </authorList>
    </citation>
    <scope>NUCLEOTIDE SEQUENCE [LARGE SCALE GENOMIC DNA]</scope>
    <source>
        <strain evidence="2 3">SA925</strain>
    </source>
</reference>
<feature type="transmembrane region" description="Helical" evidence="1">
    <location>
        <begin position="33"/>
        <end position="51"/>
    </location>
</feature>
<feature type="transmembrane region" description="Helical" evidence="1">
    <location>
        <begin position="6"/>
        <end position="26"/>
    </location>
</feature>
<feature type="transmembrane region" description="Helical" evidence="1">
    <location>
        <begin position="57"/>
        <end position="86"/>
    </location>
</feature>
<name>A0A2K2G141_9SPHN</name>
<proteinExistence type="predicted"/>
<keyword evidence="1" id="KW-0812">Transmembrane</keyword>
<accession>A0A2K2G141</accession>
<keyword evidence="1" id="KW-0472">Membrane</keyword>
<protein>
    <submittedName>
        <fullName evidence="2">Uncharacterized protein</fullName>
    </submittedName>
</protein>
<dbReference type="EMBL" id="LYMM01000031">
    <property type="protein sequence ID" value="PNU04760.1"/>
    <property type="molecule type" value="Genomic_DNA"/>
</dbReference>
<organism evidence="2 3">
    <name type="scientific">Novosphingobium guangzhouense</name>
    <dbReference type="NCBI Taxonomy" id="1850347"/>
    <lineage>
        <taxon>Bacteria</taxon>
        <taxon>Pseudomonadati</taxon>
        <taxon>Pseudomonadota</taxon>
        <taxon>Alphaproteobacteria</taxon>
        <taxon>Sphingomonadales</taxon>
        <taxon>Sphingomonadaceae</taxon>
        <taxon>Novosphingobium</taxon>
    </lineage>
</organism>
<evidence type="ECO:0000313" key="2">
    <source>
        <dbReference type="EMBL" id="PNU04760.1"/>
    </source>
</evidence>
<keyword evidence="1" id="KW-1133">Transmembrane helix</keyword>
<keyword evidence="3" id="KW-1185">Reference proteome</keyword>